<gene>
    <name evidence="2" type="ORF">DKT75_04350</name>
</gene>
<dbReference type="OrthoDB" id="5625081at2"/>
<comment type="caution">
    <text evidence="2">The sequence shown here is derived from an EMBL/GenBank/DDBJ whole genome shotgun (WGS) entry which is preliminary data.</text>
</comment>
<dbReference type="AlphaFoldDB" id="A0A317CII4"/>
<protein>
    <recommendedName>
        <fullName evidence="1">Type 4 fimbrial biogenesis protein PilX N-terminal domain-containing protein</fullName>
    </recommendedName>
</protein>
<evidence type="ECO:0000259" key="1">
    <source>
        <dbReference type="Pfam" id="PF14341"/>
    </source>
</evidence>
<dbReference type="EMBL" id="QGKL01000012">
    <property type="protein sequence ID" value="PWQ98364.1"/>
    <property type="molecule type" value="Genomic_DNA"/>
</dbReference>
<accession>A0A317CII4</accession>
<evidence type="ECO:0000313" key="2">
    <source>
        <dbReference type="EMBL" id="PWQ98364.1"/>
    </source>
</evidence>
<sequence>MNKNKNKNKQLGMTLITSLMMLLVLTILGVTAMKISTMDLIIANNYQKTLQVYQAAESKIQKDADFYWLYQWMTTDVNAPDDDARDIVSTSEIVDLDKEYQCTPNNLATSLGPDSTPCRIFMFQVRASMKTSGAKAAHFQGAGKLTPNLSKGSFLD</sequence>
<name>A0A317CII4_9GAMM</name>
<organism evidence="2 3">
    <name type="scientific">Leucothrix arctica</name>
    <dbReference type="NCBI Taxonomy" id="1481894"/>
    <lineage>
        <taxon>Bacteria</taxon>
        <taxon>Pseudomonadati</taxon>
        <taxon>Pseudomonadota</taxon>
        <taxon>Gammaproteobacteria</taxon>
        <taxon>Thiotrichales</taxon>
        <taxon>Thiotrichaceae</taxon>
        <taxon>Leucothrix</taxon>
    </lineage>
</organism>
<evidence type="ECO:0000313" key="3">
    <source>
        <dbReference type="Proteomes" id="UP000245506"/>
    </source>
</evidence>
<keyword evidence="3" id="KW-1185">Reference proteome</keyword>
<dbReference type="InterPro" id="IPR025746">
    <property type="entry name" value="PilX_N_dom"/>
</dbReference>
<reference evidence="2 3" key="1">
    <citation type="submission" date="2018-05" db="EMBL/GenBank/DDBJ databases">
        <title>Leucothrix arctica sp. nov., isolated from Arctic seawater.</title>
        <authorList>
            <person name="Choi A."/>
            <person name="Baek K."/>
        </authorList>
    </citation>
    <scope>NUCLEOTIDE SEQUENCE [LARGE SCALE GENOMIC DNA]</scope>
    <source>
        <strain evidence="2 3">IMCC9719</strain>
    </source>
</reference>
<proteinExistence type="predicted"/>
<feature type="domain" description="Type 4 fimbrial biogenesis protein PilX N-terminal" evidence="1">
    <location>
        <begin position="12"/>
        <end position="59"/>
    </location>
</feature>
<dbReference type="Proteomes" id="UP000245506">
    <property type="component" value="Unassembled WGS sequence"/>
</dbReference>
<dbReference type="Pfam" id="PF14341">
    <property type="entry name" value="PilX_N"/>
    <property type="match status" value="1"/>
</dbReference>
<dbReference type="RefSeq" id="WP_109822205.1">
    <property type="nucleotide sequence ID" value="NZ_QGKL01000012.1"/>
</dbReference>